<dbReference type="EMBL" id="FNZK01000021">
    <property type="protein sequence ID" value="SEJ88013.1"/>
    <property type="molecule type" value="Genomic_DNA"/>
</dbReference>
<organism evidence="2 3">
    <name type="scientific">Propionispira arboris</name>
    <dbReference type="NCBI Taxonomy" id="84035"/>
    <lineage>
        <taxon>Bacteria</taxon>
        <taxon>Bacillati</taxon>
        <taxon>Bacillota</taxon>
        <taxon>Negativicutes</taxon>
        <taxon>Selenomonadales</taxon>
        <taxon>Selenomonadaceae</taxon>
        <taxon>Propionispira</taxon>
    </lineage>
</organism>
<reference evidence="2 3" key="1">
    <citation type="submission" date="2016-10" db="EMBL/GenBank/DDBJ databases">
        <authorList>
            <person name="de Groot N.N."/>
        </authorList>
    </citation>
    <scope>NUCLEOTIDE SEQUENCE [LARGE SCALE GENOMIC DNA]</scope>
    <source>
        <strain evidence="2 3">DSM 2179</strain>
    </source>
</reference>
<evidence type="ECO:0000259" key="1">
    <source>
        <dbReference type="Pfam" id="PF00248"/>
    </source>
</evidence>
<keyword evidence="3" id="KW-1185">Reference proteome</keyword>
<sequence length="298" mass="33780">MLDKLCLGTVQLGLKYGIKNEIGRQPTHEESFSVLQAAIENGITYFDTASVYGNAEAILREFGIGHYDVNIISKLKPNIDNNGAGDTAKVVQQEIVKSLLNLGVDFLDGYLLHEAKDFYHTEIIKGLQVCKHKGLVKNIGISVYEPEDALNAVNSGKIDYIQIPYNVFDQRLDQTDFFEIAKKNHVTVFARSAFLQGLLLMRIEDVPRYLIEAIPYLEKFDDTVLKFGYSRREAAFLFNYCHNGIDKIVFGVDNESQLMDNLKIIEKANGFIECYNALCGTFRNIEDEIIMPSRWINT</sequence>
<dbReference type="AlphaFoldDB" id="A0A1H7CDW4"/>
<proteinExistence type="predicted"/>
<feature type="domain" description="NADP-dependent oxidoreductase" evidence="1">
    <location>
        <begin position="4"/>
        <end position="266"/>
    </location>
</feature>
<dbReference type="SUPFAM" id="SSF51430">
    <property type="entry name" value="NAD(P)-linked oxidoreductase"/>
    <property type="match status" value="1"/>
</dbReference>
<dbReference type="PRINTS" id="PR00069">
    <property type="entry name" value="ALDKETRDTASE"/>
</dbReference>
<accession>A0A1H7CDW4</accession>
<name>A0A1H7CDW4_9FIRM</name>
<dbReference type="Gene3D" id="3.20.20.100">
    <property type="entry name" value="NADP-dependent oxidoreductase domain"/>
    <property type="match status" value="1"/>
</dbReference>
<dbReference type="STRING" id="84035.SAMN05660742_12154"/>
<dbReference type="InterPro" id="IPR023210">
    <property type="entry name" value="NADP_OxRdtase_dom"/>
</dbReference>
<protein>
    <submittedName>
        <fullName evidence="2">Predicted oxidoreductase</fullName>
    </submittedName>
</protein>
<dbReference type="PANTHER" id="PTHR43312">
    <property type="entry name" value="D-THREO-ALDOSE 1-DEHYDROGENASE"/>
    <property type="match status" value="1"/>
</dbReference>
<dbReference type="Proteomes" id="UP000199662">
    <property type="component" value="Unassembled WGS sequence"/>
</dbReference>
<dbReference type="InterPro" id="IPR020471">
    <property type="entry name" value="AKR"/>
</dbReference>
<gene>
    <name evidence="2" type="ORF">SAMN05660742_12154</name>
</gene>
<dbReference type="InterPro" id="IPR053135">
    <property type="entry name" value="AKR2_Oxidoreductase"/>
</dbReference>
<dbReference type="PANTHER" id="PTHR43312:SF1">
    <property type="entry name" value="NADP-DEPENDENT OXIDOREDUCTASE DOMAIN-CONTAINING PROTEIN"/>
    <property type="match status" value="1"/>
</dbReference>
<dbReference type="CDD" id="cd19097">
    <property type="entry name" value="AKR_unchar"/>
    <property type="match status" value="1"/>
</dbReference>
<dbReference type="GO" id="GO:0016491">
    <property type="term" value="F:oxidoreductase activity"/>
    <property type="evidence" value="ECO:0007669"/>
    <property type="project" value="InterPro"/>
</dbReference>
<dbReference type="Pfam" id="PF00248">
    <property type="entry name" value="Aldo_ket_red"/>
    <property type="match status" value="1"/>
</dbReference>
<dbReference type="RefSeq" id="WP_091834602.1">
    <property type="nucleotide sequence ID" value="NZ_FNZK01000021.1"/>
</dbReference>
<dbReference type="InterPro" id="IPR036812">
    <property type="entry name" value="NAD(P)_OxRdtase_dom_sf"/>
</dbReference>
<evidence type="ECO:0000313" key="3">
    <source>
        <dbReference type="Proteomes" id="UP000199662"/>
    </source>
</evidence>
<evidence type="ECO:0000313" key="2">
    <source>
        <dbReference type="EMBL" id="SEJ88013.1"/>
    </source>
</evidence>